<reference evidence="1" key="2">
    <citation type="submission" date="2022-01" db="EMBL/GenBank/DDBJ databases">
        <authorList>
            <person name="Yamashiro T."/>
            <person name="Shiraishi A."/>
            <person name="Satake H."/>
            <person name="Nakayama K."/>
        </authorList>
    </citation>
    <scope>NUCLEOTIDE SEQUENCE</scope>
</reference>
<accession>A0ABQ5A1E5</accession>
<evidence type="ECO:0000313" key="2">
    <source>
        <dbReference type="Proteomes" id="UP001151760"/>
    </source>
</evidence>
<sequence>MLIKRKMKKHMEIVVEEEIAIDDIPLATKPPVIVEYKLIREGIMGHYQLIRDDGSFKRYSSMIMMLQGIDREDLQTL</sequence>
<name>A0ABQ5A1E5_9ASTR</name>
<comment type="caution">
    <text evidence="1">The sequence shown here is derived from an EMBL/GenBank/DDBJ whole genome shotgun (WGS) entry which is preliminary data.</text>
</comment>
<gene>
    <name evidence="1" type="ORF">Tco_0802469</name>
</gene>
<proteinExistence type="predicted"/>
<dbReference type="Proteomes" id="UP001151760">
    <property type="component" value="Unassembled WGS sequence"/>
</dbReference>
<evidence type="ECO:0000313" key="1">
    <source>
        <dbReference type="EMBL" id="GJS95501.1"/>
    </source>
</evidence>
<dbReference type="EMBL" id="BQNB010011814">
    <property type="protein sequence ID" value="GJS95501.1"/>
    <property type="molecule type" value="Genomic_DNA"/>
</dbReference>
<keyword evidence="2" id="KW-1185">Reference proteome</keyword>
<protein>
    <submittedName>
        <fullName evidence="1">Uncharacterized protein</fullName>
    </submittedName>
</protein>
<organism evidence="1 2">
    <name type="scientific">Tanacetum coccineum</name>
    <dbReference type="NCBI Taxonomy" id="301880"/>
    <lineage>
        <taxon>Eukaryota</taxon>
        <taxon>Viridiplantae</taxon>
        <taxon>Streptophyta</taxon>
        <taxon>Embryophyta</taxon>
        <taxon>Tracheophyta</taxon>
        <taxon>Spermatophyta</taxon>
        <taxon>Magnoliopsida</taxon>
        <taxon>eudicotyledons</taxon>
        <taxon>Gunneridae</taxon>
        <taxon>Pentapetalae</taxon>
        <taxon>asterids</taxon>
        <taxon>campanulids</taxon>
        <taxon>Asterales</taxon>
        <taxon>Asteraceae</taxon>
        <taxon>Asteroideae</taxon>
        <taxon>Anthemideae</taxon>
        <taxon>Anthemidinae</taxon>
        <taxon>Tanacetum</taxon>
    </lineage>
</organism>
<reference evidence="1" key="1">
    <citation type="journal article" date="2022" name="Int. J. Mol. Sci.">
        <title>Draft Genome of Tanacetum Coccineum: Genomic Comparison of Closely Related Tanacetum-Family Plants.</title>
        <authorList>
            <person name="Yamashiro T."/>
            <person name="Shiraishi A."/>
            <person name="Nakayama K."/>
            <person name="Satake H."/>
        </authorList>
    </citation>
    <scope>NUCLEOTIDE SEQUENCE</scope>
</reference>